<evidence type="ECO:0000259" key="1">
    <source>
        <dbReference type="PROSITE" id="PS50943"/>
    </source>
</evidence>
<dbReference type="Proteomes" id="UP001595872">
    <property type="component" value="Unassembled WGS sequence"/>
</dbReference>
<protein>
    <submittedName>
        <fullName evidence="2">Helix-turn-helix domain-containing protein</fullName>
    </submittedName>
</protein>
<dbReference type="PROSITE" id="PS50943">
    <property type="entry name" value="HTH_CROC1"/>
    <property type="match status" value="1"/>
</dbReference>
<accession>A0ABV9UAS1</accession>
<reference evidence="3" key="1">
    <citation type="journal article" date="2019" name="Int. J. Syst. Evol. Microbiol.">
        <title>The Global Catalogue of Microorganisms (GCM) 10K type strain sequencing project: providing services to taxonomists for standard genome sequencing and annotation.</title>
        <authorList>
            <consortium name="The Broad Institute Genomics Platform"/>
            <consortium name="The Broad Institute Genome Sequencing Center for Infectious Disease"/>
            <person name="Wu L."/>
            <person name="Ma J."/>
        </authorList>
    </citation>
    <scope>NUCLEOTIDE SEQUENCE [LARGE SCALE GENOMIC DNA]</scope>
    <source>
        <strain evidence="3">KLKA75</strain>
    </source>
</reference>
<proteinExistence type="predicted"/>
<dbReference type="EMBL" id="JBHSIT010000014">
    <property type="protein sequence ID" value="MFC4912929.1"/>
    <property type="molecule type" value="Genomic_DNA"/>
</dbReference>
<dbReference type="CDD" id="cd00093">
    <property type="entry name" value="HTH_XRE"/>
    <property type="match status" value="1"/>
</dbReference>
<dbReference type="Gene3D" id="1.10.260.40">
    <property type="entry name" value="lambda repressor-like DNA-binding domains"/>
    <property type="match status" value="1"/>
</dbReference>
<dbReference type="SUPFAM" id="SSF47413">
    <property type="entry name" value="lambda repressor-like DNA-binding domains"/>
    <property type="match status" value="1"/>
</dbReference>
<gene>
    <name evidence="2" type="ORF">ACFPCY_36910</name>
</gene>
<feature type="domain" description="HTH cro/C1-type" evidence="1">
    <location>
        <begin position="64"/>
        <end position="99"/>
    </location>
</feature>
<comment type="caution">
    <text evidence="2">The sequence shown here is derived from an EMBL/GenBank/DDBJ whole genome shotgun (WGS) entry which is preliminary data.</text>
</comment>
<dbReference type="InterPro" id="IPR001387">
    <property type="entry name" value="Cro/C1-type_HTH"/>
</dbReference>
<evidence type="ECO:0000313" key="3">
    <source>
        <dbReference type="Proteomes" id="UP001595872"/>
    </source>
</evidence>
<dbReference type="InterPro" id="IPR010982">
    <property type="entry name" value="Lambda_DNA-bd_dom_sf"/>
</dbReference>
<name>A0ABV9UAS1_9ACTN</name>
<keyword evidence="3" id="KW-1185">Reference proteome</keyword>
<dbReference type="RefSeq" id="WP_378263341.1">
    <property type="nucleotide sequence ID" value="NZ_JBHSIT010000014.1"/>
</dbReference>
<sequence>MKLMTSRTLPTKGKSALVTGVPGEAVQLSEKIDSLFRTVYPAGGKPYSLQEAAEGIEALTGEKVSHNTLWKLRTGKAENPTKRVLEAIAKFFGVNPTYFFDDESAEQITKQIELLALLRESGIQGAQLRSYCELSKEGRDMVGEMILRTARIERMGREGKAE</sequence>
<organism evidence="2 3">
    <name type="scientific">Actinomadura gamaensis</name>
    <dbReference type="NCBI Taxonomy" id="1763541"/>
    <lineage>
        <taxon>Bacteria</taxon>
        <taxon>Bacillati</taxon>
        <taxon>Actinomycetota</taxon>
        <taxon>Actinomycetes</taxon>
        <taxon>Streptosporangiales</taxon>
        <taxon>Thermomonosporaceae</taxon>
        <taxon>Actinomadura</taxon>
    </lineage>
</organism>
<evidence type="ECO:0000313" key="2">
    <source>
        <dbReference type="EMBL" id="MFC4912929.1"/>
    </source>
</evidence>